<accession>A0A401QH26</accession>
<reference evidence="1 2" key="1">
    <citation type="journal article" date="2018" name="Nat. Ecol. Evol.">
        <title>Shark genomes provide insights into elasmobranch evolution and the origin of vertebrates.</title>
        <authorList>
            <person name="Hara Y"/>
            <person name="Yamaguchi K"/>
            <person name="Onimaru K"/>
            <person name="Kadota M"/>
            <person name="Koyanagi M"/>
            <person name="Keeley SD"/>
            <person name="Tatsumi K"/>
            <person name="Tanaka K"/>
            <person name="Motone F"/>
            <person name="Kageyama Y"/>
            <person name="Nozu R"/>
            <person name="Adachi N"/>
            <person name="Nishimura O"/>
            <person name="Nakagawa R"/>
            <person name="Tanegashima C"/>
            <person name="Kiyatake I"/>
            <person name="Matsumoto R"/>
            <person name="Murakumo K"/>
            <person name="Nishida K"/>
            <person name="Terakita A"/>
            <person name="Kuratani S"/>
            <person name="Sato K"/>
            <person name="Hyodo S Kuraku.S."/>
        </authorList>
    </citation>
    <scope>NUCLEOTIDE SEQUENCE [LARGE SCALE GENOMIC DNA]</scope>
</reference>
<keyword evidence="2" id="KW-1185">Reference proteome</keyword>
<dbReference type="AlphaFoldDB" id="A0A401QH26"/>
<comment type="caution">
    <text evidence="1">The sequence shown here is derived from an EMBL/GenBank/DDBJ whole genome shotgun (WGS) entry which is preliminary data.</text>
</comment>
<evidence type="ECO:0000313" key="2">
    <source>
        <dbReference type="Proteomes" id="UP000288216"/>
    </source>
</evidence>
<proteinExistence type="predicted"/>
<sequence length="41" mass="4746">MKERDQAEDEVISIKQPKKQFFLPEEHVNGEYGLVINGDTL</sequence>
<gene>
    <name evidence="1" type="ORF">scyTo_0025329</name>
</gene>
<organism evidence="1 2">
    <name type="scientific">Scyliorhinus torazame</name>
    <name type="common">Cloudy catshark</name>
    <name type="synonym">Catulus torazame</name>
    <dbReference type="NCBI Taxonomy" id="75743"/>
    <lineage>
        <taxon>Eukaryota</taxon>
        <taxon>Metazoa</taxon>
        <taxon>Chordata</taxon>
        <taxon>Craniata</taxon>
        <taxon>Vertebrata</taxon>
        <taxon>Chondrichthyes</taxon>
        <taxon>Elasmobranchii</taxon>
        <taxon>Galeomorphii</taxon>
        <taxon>Galeoidea</taxon>
        <taxon>Carcharhiniformes</taxon>
        <taxon>Scyliorhinidae</taxon>
        <taxon>Scyliorhinus</taxon>
    </lineage>
</organism>
<evidence type="ECO:0000313" key="1">
    <source>
        <dbReference type="EMBL" id="GCB84643.1"/>
    </source>
</evidence>
<name>A0A401QH26_SCYTO</name>
<dbReference type="Proteomes" id="UP000288216">
    <property type="component" value="Unassembled WGS sequence"/>
</dbReference>
<dbReference type="EMBL" id="BFAA01085463">
    <property type="protein sequence ID" value="GCB84643.1"/>
    <property type="molecule type" value="Genomic_DNA"/>
</dbReference>
<protein>
    <submittedName>
        <fullName evidence="1">Uncharacterized protein</fullName>
    </submittedName>
</protein>
<feature type="non-terminal residue" evidence="1">
    <location>
        <position position="41"/>
    </location>
</feature>